<evidence type="ECO:0000256" key="1">
    <source>
        <dbReference type="ARBA" id="ARBA00004651"/>
    </source>
</evidence>
<accession>A0A5S3P944</accession>
<evidence type="ECO:0000256" key="3">
    <source>
        <dbReference type="ARBA" id="ARBA00022475"/>
    </source>
</evidence>
<feature type="transmembrane region" description="Helical" evidence="8">
    <location>
        <begin position="121"/>
        <end position="139"/>
    </location>
</feature>
<dbReference type="OrthoDB" id="7426601at2"/>
<feature type="transmembrane region" description="Helical" evidence="8">
    <location>
        <begin position="24"/>
        <end position="49"/>
    </location>
</feature>
<dbReference type="Proteomes" id="UP000309668">
    <property type="component" value="Unassembled WGS sequence"/>
</dbReference>
<dbReference type="GO" id="GO:0008360">
    <property type="term" value="P:regulation of cell shape"/>
    <property type="evidence" value="ECO:0007669"/>
    <property type="project" value="UniProtKB-KW"/>
</dbReference>
<gene>
    <name evidence="9" type="ORF">FEV51_01185</name>
</gene>
<dbReference type="AlphaFoldDB" id="A0A5S3P944"/>
<keyword evidence="3" id="KW-1003">Cell membrane</keyword>
<keyword evidence="10" id="KW-1185">Reference proteome</keyword>
<evidence type="ECO:0000256" key="5">
    <source>
        <dbReference type="ARBA" id="ARBA00022960"/>
    </source>
</evidence>
<name>A0A5S3P944_9SPHN</name>
<keyword evidence="4 8" id="KW-0812">Transmembrane</keyword>
<evidence type="ECO:0000256" key="8">
    <source>
        <dbReference type="SAM" id="Phobius"/>
    </source>
</evidence>
<organism evidence="9 10">
    <name type="scientific">Qipengyuania marisflavi</name>
    <dbReference type="NCBI Taxonomy" id="2486356"/>
    <lineage>
        <taxon>Bacteria</taxon>
        <taxon>Pseudomonadati</taxon>
        <taxon>Pseudomonadota</taxon>
        <taxon>Alphaproteobacteria</taxon>
        <taxon>Sphingomonadales</taxon>
        <taxon>Erythrobacteraceae</taxon>
        <taxon>Qipengyuania</taxon>
    </lineage>
</organism>
<feature type="transmembrane region" description="Helical" evidence="8">
    <location>
        <begin position="91"/>
        <end position="109"/>
    </location>
</feature>
<reference evidence="9 10" key="1">
    <citation type="submission" date="2019-05" db="EMBL/GenBank/DDBJ databases">
        <title>Erythrobacter marisflavi sp. nov., isolated from isolated from water of an estuary environment.</title>
        <authorList>
            <person name="Yoon J.-H."/>
        </authorList>
    </citation>
    <scope>NUCLEOTIDE SEQUENCE [LARGE SCALE GENOMIC DNA]</scope>
    <source>
        <strain evidence="9 10">KEM-5</strain>
    </source>
</reference>
<dbReference type="RefSeq" id="WP_138615404.1">
    <property type="nucleotide sequence ID" value="NZ_VCAO01000001.1"/>
</dbReference>
<dbReference type="EMBL" id="VCAO01000001">
    <property type="protein sequence ID" value="TMM49843.1"/>
    <property type="molecule type" value="Genomic_DNA"/>
</dbReference>
<comment type="subcellular location">
    <subcellularLocation>
        <location evidence="1">Cell membrane</location>
        <topology evidence="1">Multi-pass membrane protein</topology>
    </subcellularLocation>
</comment>
<keyword evidence="7 8" id="KW-0472">Membrane</keyword>
<keyword evidence="6 8" id="KW-1133">Transmembrane helix</keyword>
<sequence length="184" mass="20779">MERMNPRSRSDAYGSRINRSHSTIIATFIPWASILIGSFLPIFAIATALPMVPPLGFLMLIGWRLVRPGMLPVWAGLPLGLFDDLFNGQPFGYSMATWSLAMIAVEMIETRFPWRSFWQDWMTAAMLLLVYLIGGWLLSGAQPTIHSLIALGPQLVLSILIFPVLARLISRLDQLRLRRWRVVG</sequence>
<proteinExistence type="inferred from homology"/>
<comment type="similarity">
    <text evidence="2">Belongs to the MreD family.</text>
</comment>
<feature type="transmembrane region" description="Helical" evidence="8">
    <location>
        <begin position="145"/>
        <end position="169"/>
    </location>
</feature>
<evidence type="ECO:0000256" key="2">
    <source>
        <dbReference type="ARBA" id="ARBA00007776"/>
    </source>
</evidence>
<dbReference type="InterPro" id="IPR007227">
    <property type="entry name" value="Cell_shape_determining_MreD"/>
</dbReference>
<evidence type="ECO:0000313" key="9">
    <source>
        <dbReference type="EMBL" id="TMM49843.1"/>
    </source>
</evidence>
<evidence type="ECO:0000256" key="7">
    <source>
        <dbReference type="ARBA" id="ARBA00023136"/>
    </source>
</evidence>
<dbReference type="GO" id="GO:0005886">
    <property type="term" value="C:plasma membrane"/>
    <property type="evidence" value="ECO:0007669"/>
    <property type="project" value="UniProtKB-SubCell"/>
</dbReference>
<keyword evidence="5" id="KW-0133">Cell shape</keyword>
<comment type="caution">
    <text evidence="9">The sequence shown here is derived from an EMBL/GenBank/DDBJ whole genome shotgun (WGS) entry which is preliminary data.</text>
</comment>
<protein>
    <submittedName>
        <fullName evidence="9">Rod shape-determining protein MreD</fullName>
    </submittedName>
</protein>
<evidence type="ECO:0000256" key="4">
    <source>
        <dbReference type="ARBA" id="ARBA00022692"/>
    </source>
</evidence>
<dbReference type="Pfam" id="PF04093">
    <property type="entry name" value="MreD"/>
    <property type="match status" value="1"/>
</dbReference>
<evidence type="ECO:0000313" key="10">
    <source>
        <dbReference type="Proteomes" id="UP000309668"/>
    </source>
</evidence>
<evidence type="ECO:0000256" key="6">
    <source>
        <dbReference type="ARBA" id="ARBA00022989"/>
    </source>
</evidence>